<name>A0A4Q9YU98_9FLAO</name>
<feature type="domain" description="Methyltransferase type 11" evidence="1">
    <location>
        <begin position="65"/>
        <end position="162"/>
    </location>
</feature>
<sequence length="283" mass="33110">MNLKENTLKNEQHFDALYENVDIAYILKALHNSDSFLADAKVTDASWVGMYYNNFDQDLKGKKVLELGCGDCLNAAIMSVLGAEVYANDISQVSGKIIDQLNENYNFERPIRFVHGNFLESDFPDNFFDIVVGKAFVHHLTKEQEVLFTEKIVKILKPDGLVRYFEPAINSKFLDQLRYMIPVSGRPSSLQRKKFKLWKEEDPHPDRDDSSKAYRTVGEKYFTKTEIICFGSIERYYRLLPYGDFARKFRRFAFKIERLLPKFINQTFSRSQLIIYQFPKKEV</sequence>
<dbReference type="InterPro" id="IPR013216">
    <property type="entry name" value="Methyltransf_11"/>
</dbReference>
<keyword evidence="3" id="KW-1185">Reference proteome</keyword>
<keyword evidence="2" id="KW-0489">Methyltransferase</keyword>
<evidence type="ECO:0000313" key="2">
    <source>
        <dbReference type="EMBL" id="TBX67040.1"/>
    </source>
</evidence>
<reference evidence="2 3" key="1">
    <citation type="submission" date="2019-02" db="EMBL/GenBank/DDBJ databases">
        <title>Flavobacterium sp. RD-2-33 isolated from forest soil.</title>
        <authorList>
            <person name="Chaudhary D.K."/>
        </authorList>
    </citation>
    <scope>NUCLEOTIDE SEQUENCE [LARGE SCALE GENOMIC DNA]</scope>
    <source>
        <strain evidence="2 3">RD-2-33</strain>
    </source>
</reference>
<evidence type="ECO:0000313" key="3">
    <source>
        <dbReference type="Proteomes" id="UP000293300"/>
    </source>
</evidence>
<organism evidence="2 3">
    <name type="scientific">Flavobacterium silvisoli</name>
    <dbReference type="NCBI Taxonomy" id="2529433"/>
    <lineage>
        <taxon>Bacteria</taxon>
        <taxon>Pseudomonadati</taxon>
        <taxon>Bacteroidota</taxon>
        <taxon>Flavobacteriia</taxon>
        <taxon>Flavobacteriales</taxon>
        <taxon>Flavobacteriaceae</taxon>
        <taxon>Flavobacterium</taxon>
    </lineage>
</organism>
<dbReference type="CDD" id="cd02440">
    <property type="entry name" value="AdoMet_MTases"/>
    <property type="match status" value="1"/>
</dbReference>
<dbReference type="AlphaFoldDB" id="A0A4Q9YU98"/>
<gene>
    <name evidence="2" type="ORF">EZL74_10300</name>
</gene>
<evidence type="ECO:0000259" key="1">
    <source>
        <dbReference type="Pfam" id="PF08241"/>
    </source>
</evidence>
<dbReference type="OrthoDB" id="9770553at2"/>
<keyword evidence="2" id="KW-0808">Transferase</keyword>
<comment type="caution">
    <text evidence="2">The sequence shown here is derived from an EMBL/GenBank/DDBJ whole genome shotgun (WGS) entry which is preliminary data.</text>
</comment>
<dbReference type="SUPFAM" id="SSF53335">
    <property type="entry name" value="S-adenosyl-L-methionine-dependent methyltransferases"/>
    <property type="match status" value="1"/>
</dbReference>
<proteinExistence type="predicted"/>
<dbReference type="InterPro" id="IPR029063">
    <property type="entry name" value="SAM-dependent_MTases_sf"/>
</dbReference>
<dbReference type="Pfam" id="PF08241">
    <property type="entry name" value="Methyltransf_11"/>
    <property type="match status" value="1"/>
</dbReference>
<dbReference type="GO" id="GO:0008757">
    <property type="term" value="F:S-adenosylmethionine-dependent methyltransferase activity"/>
    <property type="evidence" value="ECO:0007669"/>
    <property type="project" value="InterPro"/>
</dbReference>
<dbReference type="GO" id="GO:0032259">
    <property type="term" value="P:methylation"/>
    <property type="evidence" value="ECO:0007669"/>
    <property type="project" value="UniProtKB-KW"/>
</dbReference>
<dbReference type="Gene3D" id="3.40.50.150">
    <property type="entry name" value="Vaccinia Virus protein VP39"/>
    <property type="match status" value="1"/>
</dbReference>
<dbReference type="Proteomes" id="UP000293300">
    <property type="component" value="Unassembled WGS sequence"/>
</dbReference>
<dbReference type="EMBL" id="SJPE01000012">
    <property type="protein sequence ID" value="TBX67040.1"/>
    <property type="molecule type" value="Genomic_DNA"/>
</dbReference>
<dbReference type="RefSeq" id="WP_131476528.1">
    <property type="nucleotide sequence ID" value="NZ_SJPE01000012.1"/>
</dbReference>
<accession>A0A4Q9YU98</accession>
<protein>
    <submittedName>
        <fullName evidence="2">Class I SAM-dependent methyltransferase</fullName>
    </submittedName>
</protein>